<reference evidence="3 4" key="1">
    <citation type="submission" date="2019-02" db="EMBL/GenBank/DDBJ databases">
        <title>Deep-cultivation of Planctomycetes and their phenomic and genomic characterization uncovers novel biology.</title>
        <authorList>
            <person name="Wiegand S."/>
            <person name="Jogler M."/>
            <person name="Boedeker C."/>
            <person name="Pinto D."/>
            <person name="Vollmers J."/>
            <person name="Rivas-Marin E."/>
            <person name="Kohn T."/>
            <person name="Peeters S.H."/>
            <person name="Heuer A."/>
            <person name="Rast P."/>
            <person name="Oberbeckmann S."/>
            <person name="Bunk B."/>
            <person name="Jeske O."/>
            <person name="Meyerdierks A."/>
            <person name="Storesund J.E."/>
            <person name="Kallscheuer N."/>
            <person name="Luecker S."/>
            <person name="Lage O.M."/>
            <person name="Pohl T."/>
            <person name="Merkel B.J."/>
            <person name="Hornburger P."/>
            <person name="Mueller R.-W."/>
            <person name="Bruemmer F."/>
            <person name="Labrenz M."/>
            <person name="Spormann A.M."/>
            <person name="Op den Camp H."/>
            <person name="Overmann J."/>
            <person name="Amann R."/>
            <person name="Jetten M.S.M."/>
            <person name="Mascher T."/>
            <person name="Medema M.H."/>
            <person name="Devos D.P."/>
            <person name="Kaster A.-K."/>
            <person name="Ovreas L."/>
            <person name="Rohde M."/>
            <person name="Galperin M.Y."/>
            <person name="Jogler C."/>
        </authorList>
    </citation>
    <scope>NUCLEOTIDE SEQUENCE [LARGE SCALE GENOMIC DNA]</scope>
    <source>
        <strain evidence="3 4">FF011L</strain>
    </source>
</reference>
<dbReference type="AlphaFoldDB" id="A0A517MBX8"/>
<dbReference type="EMBL" id="CP036262">
    <property type="protein sequence ID" value="QDS92277.1"/>
    <property type="molecule type" value="Genomic_DNA"/>
</dbReference>
<gene>
    <name evidence="3" type="ORF">FF011L_10190</name>
</gene>
<organism evidence="3 4">
    <name type="scientific">Roseimaritima multifibrata</name>
    <dbReference type="NCBI Taxonomy" id="1930274"/>
    <lineage>
        <taxon>Bacteria</taxon>
        <taxon>Pseudomonadati</taxon>
        <taxon>Planctomycetota</taxon>
        <taxon>Planctomycetia</taxon>
        <taxon>Pirellulales</taxon>
        <taxon>Pirellulaceae</taxon>
        <taxon>Roseimaritima</taxon>
    </lineage>
</organism>
<keyword evidence="2" id="KW-0732">Signal</keyword>
<sequence length="212" mass="22908" precursor="true">MPAVNNLTVKACCLAVFIGACTSASAQRPRTDSPQRAPRIPQIGGESLYGSARAPKRVDGNFIIPPLIAPTMEIDTIGNGELPASFANQTPDATMFLPEGPGRPGDWTLTSYMWHAPNTFSHPLYFEDTMLERNGHERFPMLTPFVSGARFFATFPALPYLATVQPPCETNYSVGYYRPGSRAPALLQRPPYQRNAAIVEGAAIAGGIIAIP</sequence>
<evidence type="ECO:0000256" key="1">
    <source>
        <dbReference type="SAM" id="MobiDB-lite"/>
    </source>
</evidence>
<proteinExistence type="predicted"/>
<accession>A0A517MBX8</accession>
<evidence type="ECO:0000313" key="3">
    <source>
        <dbReference type="EMBL" id="QDS92277.1"/>
    </source>
</evidence>
<evidence type="ECO:0000313" key="4">
    <source>
        <dbReference type="Proteomes" id="UP000320672"/>
    </source>
</evidence>
<feature type="signal peptide" evidence="2">
    <location>
        <begin position="1"/>
        <end position="26"/>
    </location>
</feature>
<feature type="chain" id="PRO_5021895388" evidence="2">
    <location>
        <begin position="27"/>
        <end position="212"/>
    </location>
</feature>
<keyword evidence="4" id="KW-1185">Reference proteome</keyword>
<name>A0A517MBX8_9BACT</name>
<evidence type="ECO:0000256" key="2">
    <source>
        <dbReference type="SAM" id="SignalP"/>
    </source>
</evidence>
<dbReference type="Proteomes" id="UP000320672">
    <property type="component" value="Chromosome"/>
</dbReference>
<feature type="compositionally biased region" description="Polar residues" evidence="1">
    <location>
        <begin position="25"/>
        <end position="34"/>
    </location>
</feature>
<feature type="region of interest" description="Disordered" evidence="1">
    <location>
        <begin position="25"/>
        <end position="52"/>
    </location>
</feature>
<dbReference type="KEGG" id="rml:FF011L_10190"/>
<protein>
    <submittedName>
        <fullName evidence="3">Uncharacterized protein</fullName>
    </submittedName>
</protein>